<sequence>MANKNKRKEVVGVLAGVLFTACLLVGIVILSCHVRIRNYAKELVYDDTEQIPENKVGLLLGTTPMLKNGRSNLYFDYRIEAAAELYKSGKIKYILISGDNRRRNYNEPEEMKKALLMYHIPDSVIVLDYAGLRTLDSVVRAREIFGQDRFTVISQRFHNERALFLAGKHGIQAVGFNARDVDTYAGFKTRIRELLARVKVFIDLATRKQPRHLGEPIPIP</sequence>
<keyword evidence="1" id="KW-0812">Transmembrane</keyword>
<dbReference type="InterPro" id="IPR003848">
    <property type="entry name" value="DUF218"/>
</dbReference>
<name>A0ABR6KT61_9BACT</name>
<dbReference type="Proteomes" id="UP000533637">
    <property type="component" value="Unassembled WGS sequence"/>
</dbReference>
<evidence type="ECO:0000256" key="1">
    <source>
        <dbReference type="SAM" id="Phobius"/>
    </source>
</evidence>
<dbReference type="RefSeq" id="WP_122375517.1">
    <property type="nucleotide sequence ID" value="NZ_BMPB01000015.1"/>
</dbReference>
<evidence type="ECO:0000313" key="3">
    <source>
        <dbReference type="EMBL" id="MBB4624681.1"/>
    </source>
</evidence>
<feature type="domain" description="DUF218" evidence="2">
    <location>
        <begin position="73"/>
        <end position="175"/>
    </location>
</feature>
<dbReference type="PANTHER" id="PTHR30336">
    <property type="entry name" value="INNER MEMBRANE PROTEIN, PROBABLE PERMEASE"/>
    <property type="match status" value="1"/>
</dbReference>
<keyword evidence="4" id="KW-1185">Reference proteome</keyword>
<protein>
    <submittedName>
        <fullName evidence="3">SanA protein</fullName>
    </submittedName>
</protein>
<proteinExistence type="predicted"/>
<dbReference type="Pfam" id="PF02698">
    <property type="entry name" value="DUF218"/>
    <property type="match status" value="1"/>
</dbReference>
<dbReference type="PANTHER" id="PTHR30336:SF6">
    <property type="entry name" value="INTEGRAL MEMBRANE PROTEIN"/>
    <property type="match status" value="1"/>
</dbReference>
<gene>
    <name evidence="3" type="ORF">GGQ57_004625</name>
</gene>
<dbReference type="PROSITE" id="PS51257">
    <property type="entry name" value="PROKAR_LIPOPROTEIN"/>
    <property type="match status" value="1"/>
</dbReference>
<keyword evidence="1" id="KW-0472">Membrane</keyword>
<evidence type="ECO:0000259" key="2">
    <source>
        <dbReference type="Pfam" id="PF02698"/>
    </source>
</evidence>
<comment type="caution">
    <text evidence="3">The sequence shown here is derived from an EMBL/GenBank/DDBJ whole genome shotgun (WGS) entry which is preliminary data.</text>
</comment>
<dbReference type="EMBL" id="JACHOC010000011">
    <property type="protein sequence ID" value="MBB4624681.1"/>
    <property type="molecule type" value="Genomic_DNA"/>
</dbReference>
<dbReference type="InterPro" id="IPR051599">
    <property type="entry name" value="Cell_Envelope_Assoc"/>
</dbReference>
<evidence type="ECO:0000313" key="4">
    <source>
        <dbReference type="Proteomes" id="UP000533637"/>
    </source>
</evidence>
<keyword evidence="1" id="KW-1133">Transmembrane helix</keyword>
<organism evidence="3 4">
    <name type="scientific">Parabacteroides faecis</name>
    <dbReference type="NCBI Taxonomy" id="1217282"/>
    <lineage>
        <taxon>Bacteria</taxon>
        <taxon>Pseudomonadati</taxon>
        <taxon>Bacteroidota</taxon>
        <taxon>Bacteroidia</taxon>
        <taxon>Bacteroidales</taxon>
        <taxon>Tannerellaceae</taxon>
        <taxon>Parabacteroides</taxon>
    </lineage>
</organism>
<accession>A0ABR6KT61</accession>
<feature type="transmembrane region" description="Helical" evidence="1">
    <location>
        <begin position="12"/>
        <end position="31"/>
    </location>
</feature>
<dbReference type="CDD" id="cd06259">
    <property type="entry name" value="YdcF-like"/>
    <property type="match status" value="1"/>
</dbReference>
<reference evidence="3 4" key="1">
    <citation type="submission" date="2020-08" db="EMBL/GenBank/DDBJ databases">
        <title>Genomic Encyclopedia of Type Strains, Phase IV (KMG-IV): sequencing the most valuable type-strain genomes for metagenomic binning, comparative biology and taxonomic classification.</title>
        <authorList>
            <person name="Goeker M."/>
        </authorList>
    </citation>
    <scope>NUCLEOTIDE SEQUENCE [LARGE SCALE GENOMIC DNA]</scope>
    <source>
        <strain evidence="3 4">DSM 102983</strain>
    </source>
</reference>